<accession>A0A2P2PDF9</accession>
<dbReference type="AlphaFoldDB" id="A0A2P2PDF9"/>
<sequence length="54" mass="6254">MIASFLFYKGNFIILLNLLCLSHIILSSEPILSDSFSNVYFIALCFHFWSYTPC</sequence>
<proteinExistence type="predicted"/>
<keyword evidence="1" id="KW-0732">Signal</keyword>
<evidence type="ECO:0000313" key="2">
    <source>
        <dbReference type="EMBL" id="MBX52755.1"/>
    </source>
</evidence>
<feature type="chain" id="PRO_5015187077" evidence="1">
    <location>
        <begin position="28"/>
        <end position="54"/>
    </location>
</feature>
<dbReference type="EMBL" id="GGEC01072271">
    <property type="protein sequence ID" value="MBX52755.1"/>
    <property type="molecule type" value="Transcribed_RNA"/>
</dbReference>
<name>A0A2P2PDF9_RHIMU</name>
<evidence type="ECO:0000256" key="1">
    <source>
        <dbReference type="SAM" id="SignalP"/>
    </source>
</evidence>
<feature type="signal peptide" evidence="1">
    <location>
        <begin position="1"/>
        <end position="27"/>
    </location>
</feature>
<protein>
    <submittedName>
        <fullName evidence="2">Uncharacterized protein</fullName>
    </submittedName>
</protein>
<organism evidence="2">
    <name type="scientific">Rhizophora mucronata</name>
    <name type="common">Asiatic mangrove</name>
    <dbReference type="NCBI Taxonomy" id="61149"/>
    <lineage>
        <taxon>Eukaryota</taxon>
        <taxon>Viridiplantae</taxon>
        <taxon>Streptophyta</taxon>
        <taxon>Embryophyta</taxon>
        <taxon>Tracheophyta</taxon>
        <taxon>Spermatophyta</taxon>
        <taxon>Magnoliopsida</taxon>
        <taxon>eudicotyledons</taxon>
        <taxon>Gunneridae</taxon>
        <taxon>Pentapetalae</taxon>
        <taxon>rosids</taxon>
        <taxon>fabids</taxon>
        <taxon>Malpighiales</taxon>
        <taxon>Rhizophoraceae</taxon>
        <taxon>Rhizophora</taxon>
    </lineage>
</organism>
<reference evidence="2" key="1">
    <citation type="submission" date="2018-02" db="EMBL/GenBank/DDBJ databases">
        <title>Rhizophora mucronata_Transcriptome.</title>
        <authorList>
            <person name="Meera S.P."/>
            <person name="Sreeshan A."/>
            <person name="Augustine A."/>
        </authorList>
    </citation>
    <scope>NUCLEOTIDE SEQUENCE</scope>
    <source>
        <tissue evidence="2">Leaf</tissue>
    </source>
</reference>